<gene>
    <name evidence="2" type="ORF">PMIN01_05271</name>
</gene>
<feature type="compositionally biased region" description="Polar residues" evidence="1">
    <location>
        <begin position="243"/>
        <end position="253"/>
    </location>
</feature>
<proteinExistence type="predicted"/>
<reference evidence="2" key="1">
    <citation type="journal article" date="2020" name="Mol. Plant Microbe Interact.">
        <title>Genome Sequence of the Biocontrol Agent Coniothyrium minitans strain Conio (IMI 134523).</title>
        <authorList>
            <person name="Patel D."/>
            <person name="Shittu T.A."/>
            <person name="Baroncelli R."/>
            <person name="Muthumeenakshi S."/>
            <person name="Osborne T.H."/>
            <person name="Janganan T.K."/>
            <person name="Sreenivasaprasad S."/>
        </authorList>
    </citation>
    <scope>NUCLEOTIDE SEQUENCE</scope>
    <source>
        <strain evidence="2">Conio</strain>
    </source>
</reference>
<keyword evidence="3" id="KW-1185">Reference proteome</keyword>
<evidence type="ECO:0000313" key="3">
    <source>
        <dbReference type="Proteomes" id="UP000756921"/>
    </source>
</evidence>
<evidence type="ECO:0000313" key="2">
    <source>
        <dbReference type="EMBL" id="KAF9737492.1"/>
    </source>
</evidence>
<sequence length="283" mass="30986">MPPNDSLAPLVRKFPSPSNARLAHPSKSALPLQSCAEPTLRRLFRCSAVPLFRHSVWGPPAAVQRVPPLRQMKTCTSAGAPTLPLLYLFTKPTACFRATAQRGIAPWGAGASTKVRAHNASRAPVPSQSAHTKMWRSLFCVWGTNFSAEFGLRIVRETCLRLGGQHHYYTFTEQSFPISLSTLYSTKRHVSADKVATPATSKTLLDCTPCCGCVTREGLSTASPAPPQKRHRYLATNKPRGQHASTVSKQKPAQTPWHVRPDKRPESYSDVSCLGDTQVDGET</sequence>
<protein>
    <submittedName>
        <fullName evidence="2">Uncharacterized protein</fullName>
    </submittedName>
</protein>
<accession>A0A9P6GKM4</accession>
<dbReference type="EMBL" id="WJXW01000004">
    <property type="protein sequence ID" value="KAF9737492.1"/>
    <property type="molecule type" value="Genomic_DNA"/>
</dbReference>
<organism evidence="2 3">
    <name type="scientific">Paraphaeosphaeria minitans</name>
    <dbReference type="NCBI Taxonomy" id="565426"/>
    <lineage>
        <taxon>Eukaryota</taxon>
        <taxon>Fungi</taxon>
        <taxon>Dikarya</taxon>
        <taxon>Ascomycota</taxon>
        <taxon>Pezizomycotina</taxon>
        <taxon>Dothideomycetes</taxon>
        <taxon>Pleosporomycetidae</taxon>
        <taxon>Pleosporales</taxon>
        <taxon>Massarineae</taxon>
        <taxon>Didymosphaeriaceae</taxon>
        <taxon>Paraphaeosphaeria</taxon>
    </lineage>
</organism>
<name>A0A9P6GKM4_9PLEO</name>
<dbReference type="AlphaFoldDB" id="A0A9P6GKM4"/>
<feature type="region of interest" description="Disordered" evidence="1">
    <location>
        <begin position="237"/>
        <end position="283"/>
    </location>
</feature>
<comment type="caution">
    <text evidence="2">The sequence shown here is derived from an EMBL/GenBank/DDBJ whole genome shotgun (WGS) entry which is preliminary data.</text>
</comment>
<dbReference type="Proteomes" id="UP000756921">
    <property type="component" value="Unassembled WGS sequence"/>
</dbReference>
<evidence type="ECO:0000256" key="1">
    <source>
        <dbReference type="SAM" id="MobiDB-lite"/>
    </source>
</evidence>